<feature type="transmembrane region" description="Helical" evidence="2">
    <location>
        <begin position="64"/>
        <end position="83"/>
    </location>
</feature>
<keyword evidence="2" id="KW-0812">Transmembrane</keyword>
<feature type="region of interest" description="Disordered" evidence="1">
    <location>
        <begin position="2488"/>
        <end position="2522"/>
    </location>
</feature>
<evidence type="ECO:0008006" key="7">
    <source>
        <dbReference type="Google" id="ProtNLM"/>
    </source>
</evidence>
<protein>
    <recommendedName>
        <fullName evidence="7">Piezo non-specific cation channel R-Ras-binding domain-containing protein</fullName>
    </recommendedName>
</protein>
<keyword evidence="2" id="KW-0472">Membrane</keyword>
<accession>A0A836GJC1</accession>
<feature type="transmembrane region" description="Helical" evidence="2">
    <location>
        <begin position="376"/>
        <end position="395"/>
    </location>
</feature>
<dbReference type="RefSeq" id="XP_067058544.1">
    <property type="nucleotide sequence ID" value="XM_067202443.1"/>
</dbReference>
<organism evidence="5 6">
    <name type="scientific">Leishmania orientalis</name>
    <dbReference type="NCBI Taxonomy" id="2249476"/>
    <lineage>
        <taxon>Eukaryota</taxon>
        <taxon>Discoba</taxon>
        <taxon>Euglenozoa</taxon>
        <taxon>Kinetoplastea</taxon>
        <taxon>Metakinetoplastina</taxon>
        <taxon>Trypanosomatida</taxon>
        <taxon>Trypanosomatidae</taxon>
        <taxon>Leishmaniinae</taxon>
        <taxon>Leishmania</taxon>
    </lineage>
</organism>
<feature type="transmembrane region" description="Helical" evidence="2">
    <location>
        <begin position="1845"/>
        <end position="1864"/>
    </location>
</feature>
<feature type="transmembrane region" description="Helical" evidence="2">
    <location>
        <begin position="952"/>
        <end position="977"/>
    </location>
</feature>
<feature type="transmembrane region" description="Helical" evidence="2">
    <location>
        <begin position="1913"/>
        <end position="1932"/>
    </location>
</feature>
<dbReference type="EMBL" id="JAFHLR010000036">
    <property type="protein sequence ID" value="KAG5464913.1"/>
    <property type="molecule type" value="Genomic_DNA"/>
</dbReference>
<dbReference type="GO" id="GO:0071260">
    <property type="term" value="P:cellular response to mechanical stimulus"/>
    <property type="evidence" value="ECO:0007669"/>
    <property type="project" value="TreeGrafter"/>
</dbReference>
<dbReference type="KEGG" id="loi:92356377"/>
<feature type="compositionally biased region" description="Polar residues" evidence="1">
    <location>
        <begin position="1763"/>
        <end position="1775"/>
    </location>
</feature>
<dbReference type="GO" id="GO:0016020">
    <property type="term" value="C:membrane"/>
    <property type="evidence" value="ECO:0007669"/>
    <property type="project" value="InterPro"/>
</dbReference>
<dbReference type="Proteomes" id="UP000674143">
    <property type="component" value="Unassembled WGS sequence"/>
</dbReference>
<proteinExistence type="predicted"/>
<feature type="transmembrane region" description="Helical" evidence="2">
    <location>
        <begin position="20"/>
        <end position="43"/>
    </location>
</feature>
<dbReference type="Pfam" id="PF24874">
    <property type="entry name" value="Piezo_THU9_anchor"/>
    <property type="match status" value="1"/>
</dbReference>
<dbReference type="InterPro" id="IPR056770">
    <property type="entry name" value="Piezo_THU9_anchor"/>
</dbReference>
<comment type="caution">
    <text evidence="5">The sequence shown here is derived from an EMBL/GenBank/DDBJ whole genome shotgun (WGS) entry which is preliminary data.</text>
</comment>
<feature type="domain" description="Piezo THU9 and anchor" evidence="4">
    <location>
        <begin position="1844"/>
        <end position="2077"/>
    </location>
</feature>
<dbReference type="GO" id="GO:0005261">
    <property type="term" value="F:monoatomic cation channel activity"/>
    <property type="evidence" value="ECO:0007669"/>
    <property type="project" value="TreeGrafter"/>
</dbReference>
<feature type="compositionally biased region" description="Basic and acidic residues" evidence="1">
    <location>
        <begin position="2490"/>
        <end position="2508"/>
    </location>
</feature>
<dbReference type="Pfam" id="PF12166">
    <property type="entry name" value="Piezo_cap"/>
    <property type="match status" value="1"/>
</dbReference>
<evidence type="ECO:0000256" key="2">
    <source>
        <dbReference type="SAM" id="Phobius"/>
    </source>
</evidence>
<feature type="region of interest" description="Disordered" evidence="1">
    <location>
        <begin position="1481"/>
        <end position="1507"/>
    </location>
</feature>
<dbReference type="GeneID" id="92356377"/>
<dbReference type="PANTHER" id="PTHR13167">
    <property type="entry name" value="PIEZO-TYPE MECHANOSENSITIVE ION CHANNEL COMPONENT"/>
    <property type="match status" value="1"/>
</dbReference>
<reference evidence="6" key="1">
    <citation type="journal article" date="2021" name="Microbiol. Resour. Announc.">
        <title>LGAAP: Leishmaniinae Genome Assembly and Annotation Pipeline.</title>
        <authorList>
            <person name="Almutairi H."/>
            <person name="Urbaniak M.D."/>
            <person name="Bates M.D."/>
            <person name="Jariyapan N."/>
            <person name="Kwakye-Nuako G."/>
            <person name="Thomaz-Soccol V."/>
            <person name="Al-Salem W.S."/>
            <person name="Dillon R.J."/>
            <person name="Bates P.A."/>
            <person name="Gatherer D."/>
        </authorList>
    </citation>
    <scope>NUCLEOTIDE SEQUENCE [LARGE SCALE GENOMIC DNA]</scope>
</reference>
<feature type="transmembrane region" description="Helical" evidence="2">
    <location>
        <begin position="1944"/>
        <end position="1962"/>
    </location>
</feature>
<dbReference type="InterPro" id="IPR031334">
    <property type="entry name" value="Piezo_cap_dom"/>
</dbReference>
<keyword evidence="6" id="KW-1185">Reference proteome</keyword>
<feature type="transmembrane region" description="Helical" evidence="2">
    <location>
        <begin position="813"/>
        <end position="832"/>
    </location>
</feature>
<feature type="compositionally biased region" description="Low complexity" evidence="1">
    <location>
        <begin position="1789"/>
        <end position="1799"/>
    </location>
</feature>
<feature type="region of interest" description="Disordered" evidence="1">
    <location>
        <begin position="501"/>
        <end position="531"/>
    </location>
</feature>
<feature type="transmembrane region" description="Helical" evidence="2">
    <location>
        <begin position="1681"/>
        <end position="1703"/>
    </location>
</feature>
<feature type="transmembrane region" description="Helical" evidence="2">
    <location>
        <begin position="425"/>
        <end position="444"/>
    </location>
</feature>
<feature type="domain" description="Piezo non-specific cation channel cap" evidence="3">
    <location>
        <begin position="2137"/>
        <end position="2464"/>
    </location>
</feature>
<feature type="transmembrane region" description="Helical" evidence="2">
    <location>
        <begin position="635"/>
        <end position="652"/>
    </location>
</feature>
<feature type="transmembrane region" description="Helical" evidence="2">
    <location>
        <begin position="2062"/>
        <end position="2079"/>
    </location>
</feature>
<evidence type="ECO:0000256" key="1">
    <source>
        <dbReference type="SAM" id="MobiDB-lite"/>
    </source>
</evidence>
<feature type="region of interest" description="Disordered" evidence="1">
    <location>
        <begin position="1763"/>
        <end position="1799"/>
    </location>
</feature>
<dbReference type="GO" id="GO:0050982">
    <property type="term" value="P:detection of mechanical stimulus"/>
    <property type="evidence" value="ECO:0007669"/>
    <property type="project" value="TreeGrafter"/>
</dbReference>
<reference evidence="6" key="2">
    <citation type="journal article" date="2021" name="Sci. Data">
        <title>Chromosome-scale genome sequencing, assembly and annotation of six genomes from subfamily Leishmaniinae.</title>
        <authorList>
            <person name="Almutairi H."/>
            <person name="Urbaniak M.D."/>
            <person name="Bates M.D."/>
            <person name="Jariyapan N."/>
            <person name="Kwakye-Nuako G."/>
            <person name="Thomaz Soccol V."/>
            <person name="Al-Salem W.S."/>
            <person name="Dillon R.J."/>
            <person name="Bates P.A."/>
            <person name="Gatherer D."/>
        </authorList>
    </citation>
    <scope>NUCLEOTIDE SEQUENCE [LARGE SCALE GENOMIC DNA]</scope>
</reference>
<feature type="transmembrane region" description="Helical" evidence="2">
    <location>
        <begin position="658"/>
        <end position="679"/>
    </location>
</feature>
<feature type="transmembrane region" description="Helical" evidence="2">
    <location>
        <begin position="1124"/>
        <end position="1142"/>
    </location>
</feature>
<feature type="transmembrane region" description="Helical" evidence="2">
    <location>
        <begin position="1075"/>
        <end position="1104"/>
    </location>
</feature>
<dbReference type="GO" id="GO:0008381">
    <property type="term" value="F:mechanosensitive monoatomic ion channel activity"/>
    <property type="evidence" value="ECO:0007669"/>
    <property type="project" value="InterPro"/>
</dbReference>
<gene>
    <name evidence="5" type="ORF">LSCM4_00360</name>
</gene>
<sequence>MDGEAASVSRQRVAVLHVLFFVLATISAVSLRAPVWLIGAMVYCMRHRSTLVGQRLFPLRLWQVLLAFLATSTVCSVVANVLTTLKPEAWAQLAVWRTLYPLWALLGVQQWDARDRVNTIVCPAATTVVFGAYLLILRITLAGRVLSRSGGTCASQGRLSLHRLLPHSAGAAIPACRLAAGPLLSLLSWATAWTAEPSLVGFCLEGLAFVFAAAFFYVEHRIRQPLRRAARRGQDTERHIPHVFGTAVAVVLVLVCATQNNVFCFLTNAHSDWCRLLGIGPAAVDTIAGLRCAMQLVGMAGVFLGASVMHVCTASRESALSESSAGATVPGGEEVDRLLTAGDQRALLTPASDASLPSTSARDGGSRNHHRRTPQVVAIVCVTALLAYALCYPSLVSIAVWLLHLCCCAGGVVQRPVVPSPALRIALVGVLAVLCGTILLQYVFQALAGNSRTAAWGQWSPAKPAYPDDSRAVGAQVVGEHLITLFIGVYVSVVGVEDTGGGSSRADEGAVSAASPPSLLNRATPSADAEGHPANCVQLAWLQEQLRDAAADRKKLRELFKVAVGRSPRTVELDALCATAVQEQGVSLPAASRGGLTMAEVTQLLVSGPIYTYTIVLCMFVLGTSGAVMDLPHAAFLVLSLGVSVIGGNAVLDRRVRLVPPVWVAIVVGVQLCYGVFTVDAKKRARQQRLRMPTVMKPSLIKVALGNGAGLASDAWDGCAPSLYAQLILMWCSRYTPEWLTDWTSVSQCLVFRCRWSPFLRTVRQVAGIVVLAWIALLLPRSASVTVLVLLLFVAALLQHLRWHRLAYVWRRFLVVGYCGMVLMCMLTAEVAPVQPRLWQLLHALGCPPGSEGRCAQDIGLPADSATWLTPLSIPWWLVIVLATATRSPYLLPNSLLSSLDPAPATCAMEAQLARFWRGLVWWPQVLSDGLSLALLAGMAHAALQRPSILTALYLVGPGLGIFPCWTYGVATLHAALQCTYQLWFSPAWLDAQTRFGVSLAELIGLWRPSSAMGLVAGLPPTLMVAAAPLLMGTIQSLQLKCSLLAQWRVRNMEAAVSKPGRVWGRLRRTSTTHLYLLLLWVLLCLTQRIALGWGAGVLAVVVWATAEVRSCGVLQRRCWLFRAYKVATGTLMALAYVLHWLHTMFPSWNFLAKYPWLLGGTTNEDKTGVNLGRVCCAAAAACVMLRVSSGAPRDGENEHLFRHPHGPTFFDWLRRRSGRSPENHEGLAVSLSRTPPDETHHFCRDVADTFHCDDAAAREADAMLLAPSPAPPNKGGAVVSAARLVPLVACGSVAVGSAKRSPPCVLSVALLFAGLSLAVRHARLQWCFWRRWRLTVALYALLPLTSLVAACPYVRDAIPTLPPWAGLLIGFSIDASHVDGSALVFSHWHIVLFSLLWLQSCVYNCPEWCATMLRQRNEERQQGEARNAALQRQLLSRVAKATEESVRVDREIRSYLDALRAGENTGHTDRVIVQANAECMEEGDDERSDAERVRVSMPPPPSMEPVAETEEADGVLAYAGAMSTPPPLFSAAERRGDAATPPPSWSNQPQPSPLLWWRQRCVWWLRRTCNKLAAYTYHPSEYRLSAAVSSSAAAESSALPLRLLIQHTLLTAAQVLLQHTHLALLGCSLVNALLTGCLWELLGLFYVLQVALAYHPYAPRVVYKGFGVYLVTGVLLKEAVSMWTFFFKASSFIITVLSWALLPVREQRRCSSNWNHMRASGPSSRGALCYDTLWIDLATMGLLVLHDRMCIIHGVYVERGQQQQQSREPNSASMTVMREGPVPSDGVAPPSATVPTATATSPAAAPLLLSPLLHATGSSDGTFRTFLANYYKNLLAVPGVGEDWYISYTTVDFLALLVVAVFYSRMAGNDNTTLQDNVQNNLLPGPMALLLCVSVLQLVMDRMLYMQRCMKLKALANCVCGISYVLLYWWWRNAVTVSARAPGNAYFALKVVALLFSVTQVGRGFPVHRSRDTLTTHLGSLVSNSSLMIYRAVPFLWELCTLVDWTVLRTSLSLQEYLTVEDIYVHIYQCRERYMAKRRNGEKLGDVVAPHFKWAFGVSRLALALLALLGPLLYYSTYNPSTVANSATQLNLQLSFFGAYDFFSAAVHDNVTTPEEWWTWIERTRPTIASYGLMAAGKTVQLMEFTSCSSSLWMASPQAMRKVLAGLRAAASNASSAYMLQTLAISRSLSGTASAAEMSLVNRWPIPWYTAQDLVAILEQETSGSSSGGSSSGSSSGVVASASLPFFYSPFAFNRASRFDGLPTNPRFPHRNHHNCTLQLIHDKDVALGSLVRYWCLHCAPLFPEGNVPSANVSSAAEWRCLTTGEGCENFNYEDDVGVSGNRTVRGPPVGYVSARVAEAQVPMHMVIISDTVVMGISLLKGIGIVALYTTFVLALGRLLRSVLANQSSTLLYSNMANPAALENMVRCIEMAREYGDLRLEHAIYLELVDLLRSAERLFRVTGSLRCMYADAGHEDLFGLGQLRRRESRRNPSLEAHEETAGERHGESGVPAAASRPTSTR</sequence>
<dbReference type="GO" id="GO:0042391">
    <property type="term" value="P:regulation of membrane potential"/>
    <property type="evidence" value="ECO:0007669"/>
    <property type="project" value="TreeGrafter"/>
</dbReference>
<feature type="transmembrane region" description="Helical" evidence="2">
    <location>
        <begin position="1012"/>
        <end position="1031"/>
    </location>
</feature>
<feature type="transmembrane region" description="Helical" evidence="2">
    <location>
        <begin position="610"/>
        <end position="628"/>
    </location>
</feature>
<name>A0A836GJC1_9TRYP</name>
<evidence type="ECO:0000259" key="4">
    <source>
        <dbReference type="Pfam" id="PF24874"/>
    </source>
</evidence>
<dbReference type="PANTHER" id="PTHR13167:SF25">
    <property type="entry name" value="PIEZO-TYPE MECHANOSENSITIVE ION CHANNEL COMPONENT"/>
    <property type="match status" value="1"/>
</dbReference>
<evidence type="ECO:0000259" key="3">
    <source>
        <dbReference type="Pfam" id="PF12166"/>
    </source>
</evidence>
<feature type="transmembrane region" description="Helical" evidence="2">
    <location>
        <begin position="1884"/>
        <end position="1901"/>
    </location>
</feature>
<evidence type="ECO:0000313" key="5">
    <source>
        <dbReference type="EMBL" id="KAG5464913.1"/>
    </source>
</evidence>
<dbReference type="InterPro" id="IPR027272">
    <property type="entry name" value="Piezo"/>
</dbReference>
<keyword evidence="2" id="KW-1133">Transmembrane helix</keyword>
<feature type="transmembrane region" description="Helical" evidence="2">
    <location>
        <begin position="199"/>
        <end position="218"/>
    </location>
</feature>
<feature type="transmembrane region" description="Helical" evidence="2">
    <location>
        <begin position="120"/>
        <end position="141"/>
    </location>
</feature>
<feature type="transmembrane region" description="Helical" evidence="2">
    <location>
        <begin position="2374"/>
        <end position="2397"/>
    </location>
</feature>
<evidence type="ECO:0000313" key="6">
    <source>
        <dbReference type="Proteomes" id="UP000674143"/>
    </source>
</evidence>